<accession>A0A644Z7G6</accession>
<protein>
    <submittedName>
        <fullName evidence="2">Uncharacterized protein</fullName>
    </submittedName>
</protein>
<evidence type="ECO:0000313" key="2">
    <source>
        <dbReference type="EMBL" id="MPM36790.1"/>
    </source>
</evidence>
<feature type="transmembrane region" description="Helical" evidence="1">
    <location>
        <begin position="21"/>
        <end position="38"/>
    </location>
</feature>
<gene>
    <name evidence="2" type="ORF">SDC9_83392</name>
</gene>
<keyword evidence="1" id="KW-0472">Membrane</keyword>
<proteinExistence type="predicted"/>
<dbReference type="AlphaFoldDB" id="A0A644Z7G6"/>
<evidence type="ECO:0000256" key="1">
    <source>
        <dbReference type="SAM" id="Phobius"/>
    </source>
</evidence>
<dbReference type="EMBL" id="VSSQ01007722">
    <property type="protein sequence ID" value="MPM36790.1"/>
    <property type="molecule type" value="Genomic_DNA"/>
</dbReference>
<keyword evidence="1" id="KW-1133">Transmembrane helix</keyword>
<name>A0A644Z7G6_9ZZZZ</name>
<sequence length="329" mass="37582">MISIRPPVVCNQIQNDHMKQLITILITSCLFSSCATLLNQPTAYVTLKTTKPALIISGTDSVETKENKAVLTLERSKNPIVLTTISDSLKSQITVKARNSIAYKYNVFNLGIGALIEKGSPKRYEYPWTVKIDPSDTTSRVYDYYKTPHKGQLNLTCTFPWVNSFYFQPSHETSKANTGFWGFSAGLEYYYKDKKYLSLAGSAVMDFFIPFPAPVDFSGEVENMYSVYSSLMDNFIFGRFTLGYGLNYSRNTWKLVYHDRFDPPPPTREPATKSSNSIGLTIDGYYQIGKRFHIGLIYRPTLLNIKPEVDFKYEHLISIDFAWKIRLKQ</sequence>
<reference evidence="2" key="1">
    <citation type="submission" date="2019-08" db="EMBL/GenBank/DDBJ databases">
        <authorList>
            <person name="Kucharzyk K."/>
            <person name="Murdoch R.W."/>
            <person name="Higgins S."/>
            <person name="Loffler F."/>
        </authorList>
    </citation>
    <scope>NUCLEOTIDE SEQUENCE</scope>
</reference>
<keyword evidence="1" id="KW-0812">Transmembrane</keyword>
<organism evidence="2">
    <name type="scientific">bioreactor metagenome</name>
    <dbReference type="NCBI Taxonomy" id="1076179"/>
    <lineage>
        <taxon>unclassified sequences</taxon>
        <taxon>metagenomes</taxon>
        <taxon>ecological metagenomes</taxon>
    </lineage>
</organism>
<comment type="caution">
    <text evidence="2">The sequence shown here is derived from an EMBL/GenBank/DDBJ whole genome shotgun (WGS) entry which is preliminary data.</text>
</comment>
<dbReference type="PROSITE" id="PS51257">
    <property type="entry name" value="PROKAR_LIPOPROTEIN"/>
    <property type="match status" value="1"/>
</dbReference>